<comment type="caution">
    <text evidence="2">The sequence shown here is derived from an EMBL/GenBank/DDBJ whole genome shotgun (WGS) entry which is preliminary data.</text>
</comment>
<gene>
    <name evidence="2" type="ORF">D1Y85_22965</name>
</gene>
<organism evidence="2 3">
    <name type="scientific">Paraburkholderia dinghuensis</name>
    <dbReference type="NCBI Taxonomy" id="2305225"/>
    <lineage>
        <taxon>Bacteria</taxon>
        <taxon>Pseudomonadati</taxon>
        <taxon>Pseudomonadota</taxon>
        <taxon>Betaproteobacteria</taxon>
        <taxon>Burkholderiales</taxon>
        <taxon>Burkholderiaceae</taxon>
        <taxon>Paraburkholderia</taxon>
    </lineage>
</organism>
<reference evidence="2 3" key="1">
    <citation type="submission" date="2018-11" db="EMBL/GenBank/DDBJ databases">
        <title>Paraburkholderia sp. DHOA04, isolated from soil.</title>
        <authorList>
            <person name="Gao Z.-H."/>
            <person name="Qiu L.-H."/>
            <person name="Fu J.-C."/>
        </authorList>
    </citation>
    <scope>NUCLEOTIDE SEQUENCE [LARGE SCALE GENOMIC DNA]</scope>
    <source>
        <strain evidence="2 3">DHOA04</strain>
    </source>
</reference>
<proteinExistence type="predicted"/>
<evidence type="ECO:0000313" key="2">
    <source>
        <dbReference type="EMBL" id="RQH01632.1"/>
    </source>
</evidence>
<feature type="region of interest" description="Disordered" evidence="1">
    <location>
        <begin position="1"/>
        <end position="22"/>
    </location>
</feature>
<dbReference type="AlphaFoldDB" id="A0A3N6MYR3"/>
<sequence>MAQISRQIPGGRQPRQEALVEKASDVGTSGVSALGVSGGFLRHSGLQFQRDARDITGACKIDV</sequence>
<evidence type="ECO:0000256" key="1">
    <source>
        <dbReference type="SAM" id="MobiDB-lite"/>
    </source>
</evidence>
<evidence type="ECO:0000313" key="3">
    <source>
        <dbReference type="Proteomes" id="UP000272778"/>
    </source>
</evidence>
<protein>
    <submittedName>
        <fullName evidence="2">Uncharacterized protein</fullName>
    </submittedName>
</protein>
<dbReference type="EMBL" id="RQIS01000021">
    <property type="protein sequence ID" value="RQH01632.1"/>
    <property type="molecule type" value="Genomic_DNA"/>
</dbReference>
<keyword evidence="3" id="KW-1185">Reference proteome</keyword>
<dbReference type="Proteomes" id="UP000272778">
    <property type="component" value="Unassembled WGS sequence"/>
</dbReference>
<dbReference type="RefSeq" id="WP_124153377.1">
    <property type="nucleotide sequence ID" value="NZ_RQIS01000021.1"/>
</dbReference>
<accession>A0A3N6MYR3</accession>
<name>A0A3N6MYR3_9BURK</name>